<gene>
    <name evidence="1" type="ORF">D1825_06310</name>
</gene>
<dbReference type="EMBL" id="QWKP01000161">
    <property type="protein sequence ID" value="RHA43143.1"/>
    <property type="molecule type" value="Genomic_DNA"/>
</dbReference>
<evidence type="ECO:0000313" key="1">
    <source>
        <dbReference type="EMBL" id="RHA43143.1"/>
    </source>
</evidence>
<dbReference type="Pfam" id="PF20102">
    <property type="entry name" value="DUF6492"/>
    <property type="match status" value="1"/>
</dbReference>
<proteinExistence type="predicted"/>
<name>A0A413RNC5_9CELL</name>
<sequence>MPLTFVPVVFELELPFLELQARSFARFVAPELVGEVIVVDNSRHGIPARRARAIMSAYGRHAERVRIVPGRQIADPATSLGWTSQQVLKLAVAKLVTTPRYVALDAKNIFVAPLAPAYLESADGRARVGAHPYTSHPLRESLVRVLDYFDLPTEETIQQFPATVTPYVLYTEDVVTLMAEVERREQATFSRAFVQRGFTEFFLYAAWIMVVYRDRSVRYAEDQPGCPTVWPSRATLPHVEEAVDGAASGDFPVLSVHRTALMRLDEPSVRLLCEFWARVGLFDTSDAAVAFVAEYRKYFSRRVWVKRVREAPARVARGVHRKVRS</sequence>
<protein>
    <submittedName>
        <fullName evidence="1">Uncharacterized protein</fullName>
    </submittedName>
</protein>
<accession>A0A413RNC5</accession>
<dbReference type="InterPro" id="IPR045499">
    <property type="entry name" value="DUF6492"/>
</dbReference>
<dbReference type="AlphaFoldDB" id="A0A413RNC5"/>
<reference evidence="1 2" key="1">
    <citation type="submission" date="2018-08" db="EMBL/GenBank/DDBJ databases">
        <title>Cellulomonas rhizosphaerae sp. nov., a novel actinomycete isolated from soil.</title>
        <authorList>
            <person name="Tian Y."/>
        </authorList>
    </citation>
    <scope>NUCLEOTIDE SEQUENCE [LARGE SCALE GENOMIC DNA]</scope>
    <source>
        <strain evidence="1 2">NEAU-TCZ24</strain>
    </source>
</reference>
<dbReference type="Proteomes" id="UP000283374">
    <property type="component" value="Unassembled WGS sequence"/>
</dbReference>
<comment type="caution">
    <text evidence="1">The sequence shown here is derived from an EMBL/GenBank/DDBJ whole genome shotgun (WGS) entry which is preliminary data.</text>
</comment>
<keyword evidence="2" id="KW-1185">Reference proteome</keyword>
<organism evidence="1 2">
    <name type="scientific">Cellulomonas rhizosphaerae</name>
    <dbReference type="NCBI Taxonomy" id="2293719"/>
    <lineage>
        <taxon>Bacteria</taxon>
        <taxon>Bacillati</taxon>
        <taxon>Actinomycetota</taxon>
        <taxon>Actinomycetes</taxon>
        <taxon>Micrococcales</taxon>
        <taxon>Cellulomonadaceae</taxon>
        <taxon>Cellulomonas</taxon>
    </lineage>
</organism>
<evidence type="ECO:0000313" key="2">
    <source>
        <dbReference type="Proteomes" id="UP000283374"/>
    </source>
</evidence>